<reference evidence="2 3" key="1">
    <citation type="submission" date="2016-04" db="EMBL/GenBank/DDBJ databases">
        <title>ATOL: Assembling a taxonomically balanced genome-scale reconstruction of the evolutionary history of the Enterobacteriaceae.</title>
        <authorList>
            <person name="Plunkett G.III."/>
            <person name="Neeno-Eckwall E.C."/>
            <person name="Glasner J.D."/>
            <person name="Perna N.T."/>
        </authorList>
    </citation>
    <scope>NUCLEOTIDE SEQUENCE [LARGE SCALE GENOMIC DNA]</scope>
    <source>
        <strain evidence="2 3">ATCC 12841</strain>
    </source>
</reference>
<keyword evidence="3" id="KW-1185">Reference proteome</keyword>
<protein>
    <submittedName>
        <fullName evidence="2">Alpha-fimbriae major subunit</fullName>
    </submittedName>
</protein>
<feature type="chain" id="PRO_5041712708" evidence="1">
    <location>
        <begin position="25"/>
        <end position="170"/>
    </location>
</feature>
<dbReference type="GO" id="GO:0009289">
    <property type="term" value="C:pilus"/>
    <property type="evidence" value="ECO:0007669"/>
    <property type="project" value="InterPro"/>
</dbReference>
<accession>A0AA91IQE0</accession>
<keyword evidence="1" id="KW-0732">Signal</keyword>
<comment type="caution">
    <text evidence="2">The sequence shown here is derived from an EMBL/GenBank/DDBJ whole genome shotgun (WGS) entry which is preliminary data.</text>
</comment>
<gene>
    <name evidence="2" type="ORF">M993_02089</name>
</gene>
<dbReference type="InterPro" id="IPR007540">
    <property type="entry name" value="Fimbrial_CS1-type"/>
</dbReference>
<evidence type="ECO:0000256" key="1">
    <source>
        <dbReference type="SAM" id="SignalP"/>
    </source>
</evidence>
<dbReference type="RefSeq" id="WP_061555253.1">
    <property type="nucleotide sequence ID" value="NZ_LXEX01000028.1"/>
</dbReference>
<proteinExistence type="predicted"/>
<sequence>MNEKYPFYIIFIISILSVASSAQALQSNITINVNVAPSLVVTNHNGTILPTALTMDFIPSTNKFGTVVQPAIISSNDVAQGVKVKLLDEPKLVSTQDPSKQVKLKVKLDDNNVTTTDTLISKADFISSQHMATRHSPVASKLTISQDPSSTISKPEIYQGTVNLVLTMAP</sequence>
<evidence type="ECO:0000313" key="2">
    <source>
        <dbReference type="EMBL" id="OAT59531.1"/>
    </source>
</evidence>
<dbReference type="Pfam" id="PF04449">
    <property type="entry name" value="Fimbrial_CS1"/>
    <property type="match status" value="1"/>
</dbReference>
<dbReference type="EMBL" id="LXEX01000028">
    <property type="protein sequence ID" value="OAT59531.1"/>
    <property type="molecule type" value="Genomic_DNA"/>
</dbReference>
<dbReference type="AlphaFoldDB" id="A0AA91IQE0"/>
<feature type="signal peptide" evidence="1">
    <location>
        <begin position="1"/>
        <end position="24"/>
    </location>
</feature>
<dbReference type="Gene3D" id="2.60.40.2040">
    <property type="entry name" value="CFA/I fimbrial subunit E, pilin domain"/>
    <property type="match status" value="1"/>
</dbReference>
<evidence type="ECO:0000313" key="3">
    <source>
        <dbReference type="Proteomes" id="UP000078431"/>
    </source>
</evidence>
<dbReference type="Proteomes" id="UP000078431">
    <property type="component" value="Unassembled WGS sequence"/>
</dbReference>
<organism evidence="2 3">
    <name type="scientific">Obesumbacterium proteus ATCC 12841</name>
    <dbReference type="NCBI Taxonomy" id="1354268"/>
    <lineage>
        <taxon>Bacteria</taxon>
        <taxon>Pseudomonadati</taxon>
        <taxon>Pseudomonadota</taxon>
        <taxon>Gammaproteobacteria</taxon>
        <taxon>Enterobacterales</taxon>
        <taxon>Hafniaceae</taxon>
        <taxon>Obesumbacterium</taxon>
    </lineage>
</organism>
<name>A0AA91IQE0_9GAMM</name>